<dbReference type="AlphaFoldDB" id="A0A9P8PN79"/>
<dbReference type="SUPFAM" id="SSF48371">
    <property type="entry name" value="ARM repeat"/>
    <property type="match status" value="1"/>
</dbReference>
<feature type="region of interest" description="Disordered" evidence="6">
    <location>
        <begin position="701"/>
        <end position="720"/>
    </location>
</feature>
<evidence type="ECO:0000256" key="3">
    <source>
        <dbReference type="ARBA" id="ARBA00022490"/>
    </source>
</evidence>
<dbReference type="InterPro" id="IPR038739">
    <property type="entry name" value="ARMC8/Vid28"/>
</dbReference>
<dbReference type="Proteomes" id="UP000788993">
    <property type="component" value="Unassembled WGS sequence"/>
</dbReference>
<dbReference type="PANTHER" id="PTHR15651">
    <property type="entry name" value="ARMADILLO REPEAT-CONTAINING PROTEIN 8"/>
    <property type="match status" value="1"/>
</dbReference>
<evidence type="ECO:0000256" key="6">
    <source>
        <dbReference type="SAM" id="MobiDB-lite"/>
    </source>
</evidence>
<protein>
    <recommendedName>
        <fullName evidence="9">Armadillo repeat-containing protein 8</fullName>
    </recommendedName>
</protein>
<keyword evidence="8" id="KW-1185">Reference proteome</keyword>
<accession>A0A9P8PN79</accession>
<organism evidence="7 8">
    <name type="scientific">Ogataea polymorpha</name>
    <dbReference type="NCBI Taxonomy" id="460523"/>
    <lineage>
        <taxon>Eukaryota</taxon>
        <taxon>Fungi</taxon>
        <taxon>Dikarya</taxon>
        <taxon>Ascomycota</taxon>
        <taxon>Saccharomycotina</taxon>
        <taxon>Pichiomycetes</taxon>
        <taxon>Pichiales</taxon>
        <taxon>Pichiaceae</taxon>
        <taxon>Ogataea</taxon>
    </lineage>
</organism>
<dbReference type="GO" id="GO:0034657">
    <property type="term" value="C:GID complex"/>
    <property type="evidence" value="ECO:0007669"/>
    <property type="project" value="TreeGrafter"/>
</dbReference>
<proteinExistence type="predicted"/>
<keyword evidence="4" id="KW-0677">Repeat</keyword>
<dbReference type="EMBL" id="JAEUBD010000382">
    <property type="protein sequence ID" value="KAH3675233.1"/>
    <property type="molecule type" value="Genomic_DNA"/>
</dbReference>
<evidence type="ECO:0000256" key="5">
    <source>
        <dbReference type="ARBA" id="ARBA00023242"/>
    </source>
</evidence>
<evidence type="ECO:0000256" key="4">
    <source>
        <dbReference type="ARBA" id="ARBA00022737"/>
    </source>
</evidence>
<evidence type="ECO:0000256" key="1">
    <source>
        <dbReference type="ARBA" id="ARBA00004123"/>
    </source>
</evidence>
<evidence type="ECO:0000313" key="8">
    <source>
        <dbReference type="Proteomes" id="UP000788993"/>
    </source>
</evidence>
<dbReference type="GO" id="GO:0005634">
    <property type="term" value="C:nucleus"/>
    <property type="evidence" value="ECO:0007669"/>
    <property type="project" value="UniProtKB-SubCell"/>
</dbReference>
<keyword evidence="5" id="KW-0539">Nucleus</keyword>
<sequence length="780" mass="88692">MSLLAFQSLSADDKIKQIDSIKLAVLGNDREKTKLQDSFGVLGEILLTESNKTLLQNTAIIVQSFSYLRTNVEFLLRFNIFEVLVKSTIRCPAVLAEINFRTLIDLLSTNSLSEKYQDDREYAQFVAVLVDILRDPAASPALLFNTYLLIPFLRRTELLWQLYRPLMRRLARVVSPVFQQTLQLNCATDDVSVLRRFPESVELPRMLPEHAFEALTNDLSPPIYALAHLLAVIDRADPSLPLPLYFVLTTFLGSYDLNVKLSSVNVLVQYTKKHIRNPKEKTASHARLIDALVNLISRTKDSHGPEYTLSSNYKIPRTMSPLYLLSQIAEEDPANSDSLVEVDFVDTIASIVTANYSSDRTFLDEDTLYKISDSLLILSCIAGLREDYRELVIRYDVAPVIVDSITRHAKIYRELDSRTPSPADVGVLKLSNRITLSSCYLLRSLSRSASLLRTYLVELKLVRKLVDLLHIPDDIIENCPDELRLDEIRLKSVVLGIVSNSIVEFSAVKHELASNELAMLLHRFIYESRYDSLRMNSLWVIKNSLFGGNRESKENFQTTVSLDKIFELCGDPNERIQEHSFDILRNLAVGHFNYANKIIADFAGSPLARRAGQSSFLDFLCSHLEKTSNPDVIVAIVYVVVHLAASNENNRALIMCNQGLLKKLVEFLEYSERVPDDEDHWKIRLSVVWAVLNLSWREETTGSDLDNDEDDSGEDMDVDAGDGSDFRRFLSPKNRALRLIELGFYDAIRTLNNHCTISDFKERARMAIFNLVLYENKNKS</sequence>
<dbReference type="GO" id="GO:0043161">
    <property type="term" value="P:proteasome-mediated ubiquitin-dependent protein catabolic process"/>
    <property type="evidence" value="ECO:0007669"/>
    <property type="project" value="TreeGrafter"/>
</dbReference>
<feature type="compositionally biased region" description="Acidic residues" evidence="6">
    <location>
        <begin position="705"/>
        <end position="720"/>
    </location>
</feature>
<evidence type="ECO:0000313" key="7">
    <source>
        <dbReference type="EMBL" id="KAH3675233.1"/>
    </source>
</evidence>
<dbReference type="InterPro" id="IPR011989">
    <property type="entry name" value="ARM-like"/>
</dbReference>
<reference evidence="7" key="2">
    <citation type="submission" date="2021-01" db="EMBL/GenBank/DDBJ databases">
        <authorList>
            <person name="Schikora-Tamarit M.A."/>
        </authorList>
    </citation>
    <scope>NUCLEOTIDE SEQUENCE</scope>
    <source>
        <strain evidence="7">NCAIM Y.01608</strain>
    </source>
</reference>
<dbReference type="GO" id="GO:0005737">
    <property type="term" value="C:cytoplasm"/>
    <property type="evidence" value="ECO:0007669"/>
    <property type="project" value="UniProtKB-SubCell"/>
</dbReference>
<evidence type="ECO:0008006" key="9">
    <source>
        <dbReference type="Google" id="ProtNLM"/>
    </source>
</evidence>
<keyword evidence="3" id="KW-0963">Cytoplasm</keyword>
<gene>
    <name evidence="7" type="ORF">OGATHE_001573</name>
</gene>
<dbReference type="Gene3D" id="1.25.10.10">
    <property type="entry name" value="Leucine-rich Repeat Variant"/>
    <property type="match status" value="2"/>
</dbReference>
<name>A0A9P8PN79_9ASCO</name>
<reference evidence="7" key="1">
    <citation type="journal article" date="2021" name="Open Biol.">
        <title>Shared evolutionary footprints suggest mitochondrial oxidative damage underlies multiple complex I losses in fungi.</title>
        <authorList>
            <person name="Schikora-Tamarit M.A."/>
            <person name="Marcet-Houben M."/>
            <person name="Nosek J."/>
            <person name="Gabaldon T."/>
        </authorList>
    </citation>
    <scope>NUCLEOTIDE SEQUENCE</scope>
    <source>
        <strain evidence="7">NCAIM Y.01608</strain>
    </source>
</reference>
<comment type="subcellular location">
    <subcellularLocation>
        <location evidence="2">Cytoplasm</location>
    </subcellularLocation>
    <subcellularLocation>
        <location evidence="1">Nucleus</location>
    </subcellularLocation>
</comment>
<comment type="caution">
    <text evidence="7">The sequence shown here is derived from an EMBL/GenBank/DDBJ whole genome shotgun (WGS) entry which is preliminary data.</text>
</comment>
<evidence type="ECO:0000256" key="2">
    <source>
        <dbReference type="ARBA" id="ARBA00004496"/>
    </source>
</evidence>
<dbReference type="PANTHER" id="PTHR15651:SF7">
    <property type="entry name" value="ARMADILLO REPEAT-CONTAINING PROTEIN 8"/>
    <property type="match status" value="1"/>
</dbReference>
<dbReference type="InterPro" id="IPR016024">
    <property type="entry name" value="ARM-type_fold"/>
</dbReference>